<protein>
    <submittedName>
        <fullName evidence="2">Uncharacterized protein</fullName>
    </submittedName>
</protein>
<evidence type="ECO:0000313" key="3">
    <source>
        <dbReference type="Proteomes" id="UP000593562"/>
    </source>
</evidence>
<gene>
    <name evidence="2" type="ORF">HS088_TW02G00970</name>
</gene>
<keyword evidence="1" id="KW-0812">Transmembrane</keyword>
<name>A0A7J7E093_TRIWF</name>
<keyword evidence="1" id="KW-0472">Membrane</keyword>
<sequence>MLVRRRVVISWRRVGTSLHALVAHSLLFSFTVLLVLKLQLAKFYSWWIVFAPLWLFHAVVSRNRFSLPAPSKPHGREVLSSTCLGYNLTYLEHQILIFKSIMLTIC</sequence>
<dbReference type="Proteomes" id="UP000593562">
    <property type="component" value="Unassembled WGS sequence"/>
</dbReference>
<feature type="transmembrane region" description="Helical" evidence="1">
    <location>
        <begin position="44"/>
        <end position="60"/>
    </location>
</feature>
<dbReference type="InterPro" id="IPR019396">
    <property type="entry name" value="TM_Fragile-X-F-assoc"/>
</dbReference>
<evidence type="ECO:0000313" key="2">
    <source>
        <dbReference type="EMBL" id="KAF5751951.1"/>
    </source>
</evidence>
<accession>A0A7J7E093</accession>
<dbReference type="EMBL" id="JAAARO010000002">
    <property type="protein sequence ID" value="KAF5751951.1"/>
    <property type="molecule type" value="Genomic_DNA"/>
</dbReference>
<reference evidence="2 3" key="1">
    <citation type="journal article" date="2020" name="Nat. Commun.">
        <title>Genome of Tripterygium wilfordii and identification of cytochrome P450 involved in triptolide biosynthesis.</title>
        <authorList>
            <person name="Tu L."/>
            <person name="Su P."/>
            <person name="Zhang Z."/>
            <person name="Gao L."/>
            <person name="Wang J."/>
            <person name="Hu T."/>
            <person name="Zhou J."/>
            <person name="Zhang Y."/>
            <person name="Zhao Y."/>
            <person name="Liu Y."/>
            <person name="Song Y."/>
            <person name="Tong Y."/>
            <person name="Lu Y."/>
            <person name="Yang J."/>
            <person name="Xu C."/>
            <person name="Jia M."/>
            <person name="Peters R.J."/>
            <person name="Huang L."/>
            <person name="Gao W."/>
        </authorList>
    </citation>
    <scope>NUCLEOTIDE SEQUENCE [LARGE SCALE GENOMIC DNA]</scope>
    <source>
        <strain evidence="3">cv. XIE 37</strain>
        <tissue evidence="2">Leaf</tissue>
    </source>
</reference>
<dbReference type="Pfam" id="PF10269">
    <property type="entry name" value="Tmemb_185A"/>
    <property type="match status" value="1"/>
</dbReference>
<dbReference type="PANTHER" id="PTHR46859:SF6">
    <property type="entry name" value="TRANSMEMBRANE FRAGILE-X-F-ASSOCIATED PROTEIN"/>
    <property type="match status" value="1"/>
</dbReference>
<proteinExistence type="predicted"/>
<keyword evidence="3" id="KW-1185">Reference proteome</keyword>
<feature type="transmembrane region" description="Helical" evidence="1">
    <location>
        <begin position="21"/>
        <end position="38"/>
    </location>
</feature>
<dbReference type="PANTHER" id="PTHR46859">
    <property type="entry name" value="TRANSMEMBRANE FRAGILE-X-F-ASSOCIATED PROTEIN"/>
    <property type="match status" value="1"/>
</dbReference>
<dbReference type="AlphaFoldDB" id="A0A7J7E093"/>
<evidence type="ECO:0000256" key="1">
    <source>
        <dbReference type="SAM" id="Phobius"/>
    </source>
</evidence>
<comment type="caution">
    <text evidence="2">The sequence shown here is derived from an EMBL/GenBank/DDBJ whole genome shotgun (WGS) entry which is preliminary data.</text>
</comment>
<dbReference type="InParanoid" id="A0A7J7E093"/>
<keyword evidence="1" id="KW-1133">Transmembrane helix</keyword>
<organism evidence="2 3">
    <name type="scientific">Tripterygium wilfordii</name>
    <name type="common">Thunder God vine</name>
    <dbReference type="NCBI Taxonomy" id="458696"/>
    <lineage>
        <taxon>Eukaryota</taxon>
        <taxon>Viridiplantae</taxon>
        <taxon>Streptophyta</taxon>
        <taxon>Embryophyta</taxon>
        <taxon>Tracheophyta</taxon>
        <taxon>Spermatophyta</taxon>
        <taxon>Magnoliopsida</taxon>
        <taxon>eudicotyledons</taxon>
        <taxon>Gunneridae</taxon>
        <taxon>Pentapetalae</taxon>
        <taxon>rosids</taxon>
        <taxon>fabids</taxon>
        <taxon>Celastrales</taxon>
        <taxon>Celastraceae</taxon>
        <taxon>Tripterygium</taxon>
    </lineage>
</organism>